<dbReference type="Proteomes" id="UP000078428">
    <property type="component" value="Unassembled WGS sequence"/>
</dbReference>
<keyword evidence="2" id="KW-1185">Reference proteome</keyword>
<evidence type="ECO:0000313" key="2">
    <source>
        <dbReference type="Proteomes" id="UP000078428"/>
    </source>
</evidence>
<organism evidence="1 2">
    <name type="scientific">Paramagnetospirillum marisnigri</name>
    <dbReference type="NCBI Taxonomy" id="1285242"/>
    <lineage>
        <taxon>Bacteria</taxon>
        <taxon>Pseudomonadati</taxon>
        <taxon>Pseudomonadota</taxon>
        <taxon>Alphaproteobacteria</taxon>
        <taxon>Rhodospirillales</taxon>
        <taxon>Magnetospirillaceae</taxon>
        <taxon>Paramagnetospirillum</taxon>
    </lineage>
</organism>
<proteinExistence type="predicted"/>
<reference evidence="1 2" key="1">
    <citation type="submission" date="2016-04" db="EMBL/GenBank/DDBJ databases">
        <title>Draft genome sequence of freshwater magnetotactic bacteria Magnetospirillum marisnigri SP-1 and Magnetospirillum moscoviense BB-1.</title>
        <authorList>
            <person name="Koziaeva V."/>
            <person name="Dziuba M.V."/>
            <person name="Ivanov T.M."/>
            <person name="Kuznetsov B."/>
            <person name="Grouzdev D.S."/>
        </authorList>
    </citation>
    <scope>NUCLEOTIDE SEQUENCE [LARGE SCALE GENOMIC DNA]</scope>
    <source>
        <strain evidence="1 2">SP-1</strain>
    </source>
</reference>
<dbReference type="OrthoDB" id="363206at2"/>
<comment type="caution">
    <text evidence="1">The sequence shown here is derived from an EMBL/GenBank/DDBJ whole genome shotgun (WGS) entry which is preliminary data.</text>
</comment>
<name>A0A178MUT1_9PROT</name>
<dbReference type="AlphaFoldDB" id="A0A178MUT1"/>
<gene>
    <name evidence="1" type="ORF">A6A04_13485</name>
</gene>
<protein>
    <recommendedName>
        <fullName evidence="3">Phage tail protein</fullName>
    </recommendedName>
</protein>
<evidence type="ECO:0008006" key="3">
    <source>
        <dbReference type="Google" id="ProtNLM"/>
    </source>
</evidence>
<dbReference type="RefSeq" id="WP_068489950.1">
    <property type="nucleotide sequence ID" value="NZ_LWQT01000038.1"/>
</dbReference>
<dbReference type="EMBL" id="LWQT01000038">
    <property type="protein sequence ID" value="OAN53899.1"/>
    <property type="molecule type" value="Genomic_DNA"/>
</dbReference>
<evidence type="ECO:0000313" key="1">
    <source>
        <dbReference type="EMBL" id="OAN53899.1"/>
    </source>
</evidence>
<accession>A0A178MUT1</accession>
<sequence>MTIPAWPATLPQALQISGYSEAPPDVAIASQPDIGVAKLRRRSSNGPRPVRGNMTLTSAQVDTLLDFYEADLMGGTLRFSWRKPRDPLTSAEYRFVTRPEPQGGDGVFSVTLDLEMLP</sequence>
<dbReference type="STRING" id="1285242.A6A04_13485"/>